<accession>A0AAE0SWL4</accession>
<organism evidence="2 3">
    <name type="scientific">Potamilus streckersoni</name>
    <dbReference type="NCBI Taxonomy" id="2493646"/>
    <lineage>
        <taxon>Eukaryota</taxon>
        <taxon>Metazoa</taxon>
        <taxon>Spiralia</taxon>
        <taxon>Lophotrochozoa</taxon>
        <taxon>Mollusca</taxon>
        <taxon>Bivalvia</taxon>
        <taxon>Autobranchia</taxon>
        <taxon>Heteroconchia</taxon>
        <taxon>Palaeoheterodonta</taxon>
        <taxon>Unionida</taxon>
        <taxon>Unionoidea</taxon>
        <taxon>Unionidae</taxon>
        <taxon>Ambleminae</taxon>
        <taxon>Lampsilini</taxon>
        <taxon>Potamilus</taxon>
    </lineage>
</organism>
<gene>
    <name evidence="2" type="ORF">CHS0354_036186</name>
</gene>
<reference evidence="2" key="3">
    <citation type="submission" date="2023-05" db="EMBL/GenBank/DDBJ databases">
        <authorList>
            <person name="Smith C.H."/>
        </authorList>
    </citation>
    <scope>NUCLEOTIDE SEQUENCE</scope>
    <source>
        <strain evidence="2">CHS0354</strain>
        <tissue evidence="2">Mantle</tissue>
    </source>
</reference>
<evidence type="ECO:0000313" key="3">
    <source>
        <dbReference type="Proteomes" id="UP001195483"/>
    </source>
</evidence>
<evidence type="ECO:0000256" key="1">
    <source>
        <dbReference type="SAM" id="Phobius"/>
    </source>
</evidence>
<dbReference type="Proteomes" id="UP001195483">
    <property type="component" value="Unassembled WGS sequence"/>
</dbReference>
<reference evidence="2" key="2">
    <citation type="journal article" date="2021" name="Genome Biol. Evol.">
        <title>Developing a high-quality reference genome for a parasitic bivalve with doubly uniparental inheritance (Bivalvia: Unionida).</title>
        <authorList>
            <person name="Smith C.H."/>
        </authorList>
    </citation>
    <scope>NUCLEOTIDE SEQUENCE</scope>
    <source>
        <strain evidence="2">CHS0354</strain>
        <tissue evidence="2">Mantle</tissue>
    </source>
</reference>
<comment type="caution">
    <text evidence="2">The sequence shown here is derived from an EMBL/GenBank/DDBJ whole genome shotgun (WGS) entry which is preliminary data.</text>
</comment>
<reference evidence="2" key="1">
    <citation type="journal article" date="2021" name="Genome Biol. Evol.">
        <title>A High-Quality Reference Genome for a Parasitic Bivalve with Doubly Uniparental Inheritance (Bivalvia: Unionida).</title>
        <authorList>
            <person name="Smith C.H."/>
        </authorList>
    </citation>
    <scope>NUCLEOTIDE SEQUENCE</scope>
    <source>
        <strain evidence="2">CHS0354</strain>
    </source>
</reference>
<proteinExistence type="predicted"/>
<keyword evidence="1" id="KW-0812">Transmembrane</keyword>
<name>A0AAE0SWL4_9BIVA</name>
<feature type="transmembrane region" description="Helical" evidence="1">
    <location>
        <begin position="23"/>
        <end position="46"/>
    </location>
</feature>
<dbReference type="AlphaFoldDB" id="A0AAE0SWL4"/>
<evidence type="ECO:0000313" key="2">
    <source>
        <dbReference type="EMBL" id="KAK3598883.1"/>
    </source>
</evidence>
<keyword evidence="1" id="KW-0472">Membrane</keyword>
<dbReference type="EMBL" id="JAEAOA010002121">
    <property type="protein sequence ID" value="KAK3598883.1"/>
    <property type="molecule type" value="Genomic_DNA"/>
</dbReference>
<sequence length="247" mass="27809">MENEIEDNQKNSSDASDFLSKRLITVNCFNIKLITLLIALQGWLIVTVRTSIRQLPAIPYSFWERNARSSSYPVLRKKDSGLVRGYGGGEEVLVFLTSYKFVCKCLVDIPICDVCKYRAESSCGQAGEYTMQIKGESRGRSAKECLIKHSDVIWRPHVFATTSLLSPSLSINLETEENPFNLSLRIPSTKWNEALSKIQSYSSFVGRPVPATEMFHAKSEENDQMKIGSFWDKFISPFESSSSSSFG</sequence>
<protein>
    <submittedName>
        <fullName evidence="2">Uncharacterized protein</fullName>
    </submittedName>
</protein>
<keyword evidence="1" id="KW-1133">Transmembrane helix</keyword>
<keyword evidence="3" id="KW-1185">Reference proteome</keyword>